<dbReference type="EMBL" id="KZ825110">
    <property type="protein sequence ID" value="PYI22500.1"/>
    <property type="molecule type" value="Genomic_DNA"/>
</dbReference>
<accession>A0A2V5I1W3</accession>
<keyword evidence="2" id="KW-1185">Reference proteome</keyword>
<name>A0A2V5I1W3_ASPV1</name>
<organism evidence="1 2">
    <name type="scientific">Aspergillus violaceofuscus (strain CBS 115571)</name>
    <dbReference type="NCBI Taxonomy" id="1450538"/>
    <lineage>
        <taxon>Eukaryota</taxon>
        <taxon>Fungi</taxon>
        <taxon>Dikarya</taxon>
        <taxon>Ascomycota</taxon>
        <taxon>Pezizomycotina</taxon>
        <taxon>Eurotiomycetes</taxon>
        <taxon>Eurotiomycetidae</taxon>
        <taxon>Eurotiales</taxon>
        <taxon>Aspergillaceae</taxon>
        <taxon>Aspergillus</taxon>
    </lineage>
</organism>
<protein>
    <submittedName>
        <fullName evidence="1">Uncharacterized protein</fullName>
    </submittedName>
</protein>
<reference evidence="1 2" key="1">
    <citation type="submission" date="2018-02" db="EMBL/GenBank/DDBJ databases">
        <title>The genomes of Aspergillus section Nigri reveals drivers in fungal speciation.</title>
        <authorList>
            <consortium name="DOE Joint Genome Institute"/>
            <person name="Vesth T.C."/>
            <person name="Nybo J."/>
            <person name="Theobald S."/>
            <person name="Brandl J."/>
            <person name="Frisvad J.C."/>
            <person name="Nielsen K.F."/>
            <person name="Lyhne E.K."/>
            <person name="Kogle M.E."/>
            <person name="Kuo A."/>
            <person name="Riley R."/>
            <person name="Clum A."/>
            <person name="Nolan M."/>
            <person name="Lipzen A."/>
            <person name="Salamov A."/>
            <person name="Henrissat B."/>
            <person name="Wiebenga A."/>
            <person name="De vries R.P."/>
            <person name="Grigoriev I.V."/>
            <person name="Mortensen U.H."/>
            <person name="Andersen M.R."/>
            <person name="Baker S.E."/>
        </authorList>
    </citation>
    <scope>NUCLEOTIDE SEQUENCE [LARGE SCALE GENOMIC DNA]</scope>
    <source>
        <strain evidence="1 2">CBS 115571</strain>
    </source>
</reference>
<dbReference type="Proteomes" id="UP000249829">
    <property type="component" value="Unassembled WGS sequence"/>
</dbReference>
<dbReference type="AlphaFoldDB" id="A0A2V5I1W3"/>
<evidence type="ECO:0000313" key="1">
    <source>
        <dbReference type="EMBL" id="PYI22500.1"/>
    </source>
</evidence>
<gene>
    <name evidence="1" type="ORF">BO99DRAFT_7942</name>
</gene>
<proteinExistence type="predicted"/>
<sequence length="223" mass="25200">MKCSVAFWGPEQVKELSHGDAKPFPGIVDRRTVNHPQCEPDFAQALNLRYRYAYSGPAITALISPSSEPWMFNTLVSWFFVPPWHDGNSRSVPLRFLVEEDQLTSLIRLSFMTIALLNNKNNMNIIITTNKHLRLQDFLRSSRITITQTYQMAQIISGNRDITPAKTPLTAAIQLFIIETLGVRDFCPKYGGTTLLLSPLSALFPFFPSRSLYSVAIVLFPFG</sequence>
<evidence type="ECO:0000313" key="2">
    <source>
        <dbReference type="Proteomes" id="UP000249829"/>
    </source>
</evidence>